<protein>
    <submittedName>
        <fullName evidence="3">FAD-binding oxidoreductase</fullName>
    </submittedName>
</protein>
<accession>A0A369W4S9</accession>
<dbReference type="PANTHER" id="PTHR13847">
    <property type="entry name" value="SARCOSINE DEHYDROGENASE-RELATED"/>
    <property type="match status" value="1"/>
</dbReference>
<dbReference type="Proteomes" id="UP000253759">
    <property type="component" value="Unassembled WGS sequence"/>
</dbReference>
<sequence length="427" mass="44395">MDRPQARTGSPAVTPAARGDVAVIGGGMVGLASALQLQRRGRTVTLIDPGDPLGRASYGNAGVISRGSIFPVAGPGLISKLPGYGLGRSVAVRVNYRSLPRMAGWVRHFLAACNEASWLAAAEALDPLVRTALDHHMALADELGTRHHYRQTGFLRLYRQSGSLASAKRERSVLARFGIEAEPLDAAGIAALEPGLADRYAEGLHFTQSASVDDPGAIVAALYAAFTASAGHIAAHVTDIRPTNDDVELTIGGETHRFAQVVVAAGVHSASLARALGDRIPLVGERGYHRLAPWTGNARLTRPIYDVSGGFVASPMAGGARILSGVELALPDAPADESQIATVLADAARSLPVDADAAGPVWMGSRPSTPDSLPVIGFSRASRSVVYAFGHGHIGFANGPATGLAVAALLAGETPDFPIKPFSPQRF</sequence>
<dbReference type="InterPro" id="IPR036188">
    <property type="entry name" value="FAD/NAD-bd_sf"/>
</dbReference>
<name>A0A369W4S9_9HYPH</name>
<dbReference type="AlphaFoldDB" id="A0A369W4S9"/>
<dbReference type="Pfam" id="PF01266">
    <property type="entry name" value="DAO"/>
    <property type="match status" value="1"/>
</dbReference>
<dbReference type="SUPFAM" id="SSF51905">
    <property type="entry name" value="FAD/NAD(P)-binding domain"/>
    <property type="match status" value="1"/>
</dbReference>
<dbReference type="EMBL" id="QQNH01000010">
    <property type="protein sequence ID" value="RDE08875.1"/>
    <property type="molecule type" value="Genomic_DNA"/>
</dbReference>
<keyword evidence="1" id="KW-0560">Oxidoreductase</keyword>
<gene>
    <name evidence="3" type="ORF">DVH29_08965</name>
</gene>
<evidence type="ECO:0000313" key="3">
    <source>
        <dbReference type="EMBL" id="RDE08875.1"/>
    </source>
</evidence>
<reference evidence="4" key="1">
    <citation type="submission" date="2018-07" db="EMBL/GenBank/DDBJ databases">
        <authorList>
            <person name="Liu B.-T."/>
            <person name="Du Z."/>
        </authorList>
    </citation>
    <scope>NUCLEOTIDE SEQUENCE [LARGE SCALE GENOMIC DNA]</scope>
    <source>
        <strain evidence="4">XYN52</strain>
    </source>
</reference>
<evidence type="ECO:0000313" key="4">
    <source>
        <dbReference type="Proteomes" id="UP000253759"/>
    </source>
</evidence>
<organism evidence="3 4">
    <name type="scientific">Pelagibacterium lacus</name>
    <dbReference type="NCBI Taxonomy" id="2282655"/>
    <lineage>
        <taxon>Bacteria</taxon>
        <taxon>Pseudomonadati</taxon>
        <taxon>Pseudomonadota</taxon>
        <taxon>Alphaproteobacteria</taxon>
        <taxon>Hyphomicrobiales</taxon>
        <taxon>Devosiaceae</taxon>
        <taxon>Pelagibacterium</taxon>
    </lineage>
</organism>
<dbReference type="PANTHER" id="PTHR13847:SF289">
    <property type="entry name" value="GLYCINE OXIDASE"/>
    <property type="match status" value="1"/>
</dbReference>
<evidence type="ECO:0000259" key="2">
    <source>
        <dbReference type="Pfam" id="PF01266"/>
    </source>
</evidence>
<comment type="caution">
    <text evidence="3">The sequence shown here is derived from an EMBL/GenBank/DDBJ whole genome shotgun (WGS) entry which is preliminary data.</text>
</comment>
<feature type="domain" description="FAD dependent oxidoreductase" evidence="2">
    <location>
        <begin position="20"/>
        <end position="409"/>
    </location>
</feature>
<dbReference type="Gene3D" id="3.50.50.60">
    <property type="entry name" value="FAD/NAD(P)-binding domain"/>
    <property type="match status" value="2"/>
</dbReference>
<dbReference type="InterPro" id="IPR006076">
    <property type="entry name" value="FAD-dep_OxRdtase"/>
</dbReference>
<keyword evidence="4" id="KW-1185">Reference proteome</keyword>
<evidence type="ECO:0000256" key="1">
    <source>
        <dbReference type="ARBA" id="ARBA00023002"/>
    </source>
</evidence>
<dbReference type="GO" id="GO:0016491">
    <property type="term" value="F:oxidoreductase activity"/>
    <property type="evidence" value="ECO:0007669"/>
    <property type="project" value="UniProtKB-KW"/>
</dbReference>
<dbReference type="GO" id="GO:0005737">
    <property type="term" value="C:cytoplasm"/>
    <property type="evidence" value="ECO:0007669"/>
    <property type="project" value="TreeGrafter"/>
</dbReference>
<dbReference type="Gene3D" id="3.30.9.10">
    <property type="entry name" value="D-Amino Acid Oxidase, subunit A, domain 2"/>
    <property type="match status" value="1"/>
</dbReference>
<proteinExistence type="predicted"/>